<name>A0A7V4WV59_CALAY</name>
<protein>
    <recommendedName>
        <fullName evidence="2">Nudix hydrolase domain-containing protein</fullName>
    </recommendedName>
</protein>
<accession>A0A7V4WV59</accession>
<organism evidence="1">
    <name type="scientific">Caldithrix abyssi</name>
    <dbReference type="NCBI Taxonomy" id="187145"/>
    <lineage>
        <taxon>Bacteria</taxon>
        <taxon>Pseudomonadati</taxon>
        <taxon>Calditrichota</taxon>
        <taxon>Calditrichia</taxon>
        <taxon>Calditrichales</taxon>
        <taxon>Calditrichaceae</taxon>
        <taxon>Caldithrix</taxon>
    </lineage>
</organism>
<evidence type="ECO:0000313" key="1">
    <source>
        <dbReference type="EMBL" id="HGY55880.1"/>
    </source>
</evidence>
<gene>
    <name evidence="1" type="ORF">ENK44_09270</name>
</gene>
<proteinExistence type="predicted"/>
<dbReference type="Proteomes" id="UP000885779">
    <property type="component" value="Unassembled WGS sequence"/>
</dbReference>
<comment type="caution">
    <text evidence="1">The sequence shown here is derived from an EMBL/GenBank/DDBJ whole genome shotgun (WGS) entry which is preliminary data.</text>
</comment>
<evidence type="ECO:0008006" key="2">
    <source>
        <dbReference type="Google" id="ProtNLM"/>
    </source>
</evidence>
<dbReference type="EMBL" id="DRQG01000086">
    <property type="protein sequence ID" value="HGY55880.1"/>
    <property type="molecule type" value="Genomic_DNA"/>
</dbReference>
<reference evidence="1" key="1">
    <citation type="journal article" date="2020" name="mSystems">
        <title>Genome- and Community-Level Interaction Insights into Carbon Utilization and Element Cycling Functions of Hydrothermarchaeota in Hydrothermal Sediment.</title>
        <authorList>
            <person name="Zhou Z."/>
            <person name="Liu Y."/>
            <person name="Xu W."/>
            <person name="Pan J."/>
            <person name="Luo Z.H."/>
            <person name="Li M."/>
        </authorList>
    </citation>
    <scope>NUCLEOTIDE SEQUENCE [LARGE SCALE GENOMIC DNA]</scope>
    <source>
        <strain evidence="1">HyVt-577</strain>
    </source>
</reference>
<dbReference type="AlphaFoldDB" id="A0A7V4WV59"/>
<sequence>MENLQNSLLANPLGINLLLFTTDGRMVISSRSSRVLVRPNELGPSSFGDLIYMDLPTTSQLKLNHFPHLRETFEELGLHPEDIDSTEITF</sequence>